<dbReference type="GO" id="GO:0009279">
    <property type="term" value="C:cell outer membrane"/>
    <property type="evidence" value="ECO:0007669"/>
    <property type="project" value="UniProtKB-SubCell"/>
</dbReference>
<evidence type="ECO:0000256" key="3">
    <source>
        <dbReference type="ARBA" id="ARBA00022729"/>
    </source>
</evidence>
<dbReference type="EMBL" id="SUKA01000003">
    <property type="protein sequence ID" value="TJY65759.1"/>
    <property type="molecule type" value="Genomic_DNA"/>
</dbReference>
<dbReference type="Pfam" id="PF07980">
    <property type="entry name" value="SusD_RagB"/>
    <property type="match status" value="1"/>
</dbReference>
<feature type="domain" description="SusD-like N-terminal" evidence="8">
    <location>
        <begin position="26"/>
        <end position="187"/>
    </location>
</feature>
<dbReference type="OrthoDB" id="1035036at2"/>
<evidence type="ECO:0000256" key="1">
    <source>
        <dbReference type="ARBA" id="ARBA00004442"/>
    </source>
</evidence>
<dbReference type="AlphaFoldDB" id="A0A4V6WF57"/>
<feature type="signal peptide" evidence="6">
    <location>
        <begin position="1"/>
        <end position="22"/>
    </location>
</feature>
<keyword evidence="3 6" id="KW-0732">Signal</keyword>
<accession>A0A4V6WF57</accession>
<evidence type="ECO:0000256" key="4">
    <source>
        <dbReference type="ARBA" id="ARBA00023136"/>
    </source>
</evidence>
<evidence type="ECO:0000256" key="5">
    <source>
        <dbReference type="ARBA" id="ARBA00023237"/>
    </source>
</evidence>
<comment type="caution">
    <text evidence="9">The sequence shown here is derived from an EMBL/GenBank/DDBJ whole genome shotgun (WGS) entry which is preliminary data.</text>
</comment>
<feature type="domain" description="RagB/SusD" evidence="7">
    <location>
        <begin position="372"/>
        <end position="482"/>
    </location>
</feature>
<dbReference type="SUPFAM" id="SSF48452">
    <property type="entry name" value="TPR-like"/>
    <property type="match status" value="1"/>
</dbReference>
<protein>
    <submittedName>
        <fullName evidence="9">RagB/SusD family nutrient uptake outer membrane protein</fullName>
    </submittedName>
</protein>
<proteinExistence type="inferred from homology"/>
<comment type="subcellular location">
    <subcellularLocation>
        <location evidence="1">Cell outer membrane</location>
    </subcellularLocation>
</comment>
<reference evidence="9 10" key="1">
    <citation type="submission" date="2019-04" db="EMBL/GenBank/DDBJ databases">
        <title>Sphingobacterium olei sp. nov., isolated from oil-contaminated soil.</title>
        <authorList>
            <person name="Liu B."/>
        </authorList>
    </citation>
    <scope>NUCLEOTIDE SEQUENCE [LARGE SCALE GENOMIC DNA]</scope>
    <source>
        <strain evidence="9 10">Y3L14</strain>
    </source>
</reference>
<name>A0A4V6WF57_9SPHI</name>
<dbReference type="Proteomes" id="UP000309872">
    <property type="component" value="Unassembled WGS sequence"/>
</dbReference>
<dbReference type="InterPro" id="IPR033985">
    <property type="entry name" value="SusD-like_N"/>
</dbReference>
<evidence type="ECO:0000256" key="6">
    <source>
        <dbReference type="SAM" id="SignalP"/>
    </source>
</evidence>
<sequence length="505" mass="58207">MKIKRITTYIVTLSIAVTGLSACSSFFEVEPYQTVAEDNFYRNQEDINASALGMYAPLTNDVHKFLLWGDARADMVTTGESEPTPYINEFVINNVSVQNPYADYGNIYQTIARCNRQMEKVYDVMDQDNKLLVRDANAYYAEALLLRTFCYYYLLRTFDKFPIIRSDYAENISYVNEEGDTVSTKTAALRADEIKGLLKFPTDQQEVWHMIYNDALTVLGMLPLNYTWNRNNLPSEERYGRVSQPMAATFAAEIAIWLGEFQTASAFCNSPIINNFHSLGTAGAWPNQFTASYAAQHSLFLLGYRFDNSFETNRLQEFTSNRPEDGGKYYLKPSSHVINTIFAFEENDIRSSFSYKVFGQDTVIWKYIGLDDVSSQRPSYQSIASWQFYRSADAFLLKALADLYLNDYSSTFNFINMLREARGLPLLLITDLDYTNREVMLNVIFTERAREFAFEGKRWYDLMLWSKLTGRNILADKVASKYSGGLKDEIYLKLQDQNNWFIPVQ</sequence>
<evidence type="ECO:0000259" key="8">
    <source>
        <dbReference type="Pfam" id="PF14322"/>
    </source>
</evidence>
<keyword evidence="5" id="KW-0998">Cell outer membrane</keyword>
<organism evidence="9 10">
    <name type="scientific">Sphingobacterium alkalisoli</name>
    <dbReference type="NCBI Taxonomy" id="1874115"/>
    <lineage>
        <taxon>Bacteria</taxon>
        <taxon>Pseudomonadati</taxon>
        <taxon>Bacteroidota</taxon>
        <taxon>Sphingobacteriia</taxon>
        <taxon>Sphingobacteriales</taxon>
        <taxon>Sphingobacteriaceae</taxon>
        <taxon>Sphingobacterium</taxon>
    </lineage>
</organism>
<dbReference type="InterPro" id="IPR011990">
    <property type="entry name" value="TPR-like_helical_dom_sf"/>
</dbReference>
<keyword evidence="4" id="KW-0472">Membrane</keyword>
<feature type="chain" id="PRO_5020756542" evidence="6">
    <location>
        <begin position="23"/>
        <end position="505"/>
    </location>
</feature>
<evidence type="ECO:0000313" key="9">
    <source>
        <dbReference type="EMBL" id="TJY65759.1"/>
    </source>
</evidence>
<evidence type="ECO:0000256" key="2">
    <source>
        <dbReference type="ARBA" id="ARBA00006275"/>
    </source>
</evidence>
<dbReference type="Pfam" id="PF14322">
    <property type="entry name" value="SusD-like_3"/>
    <property type="match status" value="1"/>
</dbReference>
<dbReference type="RefSeq" id="WP_136820888.1">
    <property type="nucleotide sequence ID" value="NZ_BMJX01000003.1"/>
</dbReference>
<evidence type="ECO:0000259" key="7">
    <source>
        <dbReference type="Pfam" id="PF07980"/>
    </source>
</evidence>
<keyword evidence="10" id="KW-1185">Reference proteome</keyword>
<dbReference type="InterPro" id="IPR012944">
    <property type="entry name" value="SusD_RagB_dom"/>
</dbReference>
<comment type="similarity">
    <text evidence="2">Belongs to the SusD family.</text>
</comment>
<dbReference type="PROSITE" id="PS51257">
    <property type="entry name" value="PROKAR_LIPOPROTEIN"/>
    <property type="match status" value="1"/>
</dbReference>
<gene>
    <name evidence="9" type="ORF">FAZ19_11605</name>
</gene>
<evidence type="ECO:0000313" key="10">
    <source>
        <dbReference type="Proteomes" id="UP000309872"/>
    </source>
</evidence>
<dbReference type="Gene3D" id="1.25.40.390">
    <property type="match status" value="1"/>
</dbReference>